<dbReference type="SUPFAM" id="SSF46565">
    <property type="entry name" value="Chaperone J-domain"/>
    <property type="match status" value="1"/>
</dbReference>
<evidence type="ECO:0000259" key="2">
    <source>
        <dbReference type="PROSITE" id="PS50076"/>
    </source>
</evidence>
<evidence type="ECO:0000313" key="3">
    <source>
        <dbReference type="EMBL" id="RLJ63548.1"/>
    </source>
</evidence>
<name>A0A497XAS7_9PROT</name>
<gene>
    <name evidence="3" type="ORF">DFR35_2175</name>
</gene>
<protein>
    <submittedName>
        <fullName evidence="3">DnaJ-like protein</fullName>
    </submittedName>
</protein>
<proteinExistence type="predicted"/>
<dbReference type="PRINTS" id="PR00625">
    <property type="entry name" value="JDOMAIN"/>
</dbReference>
<dbReference type="Pfam" id="PF00226">
    <property type="entry name" value="DnaJ"/>
    <property type="match status" value="1"/>
</dbReference>
<dbReference type="PROSITE" id="PS50076">
    <property type="entry name" value="DNAJ_2"/>
    <property type="match status" value="1"/>
</dbReference>
<dbReference type="Gene3D" id="1.10.287.110">
    <property type="entry name" value="DnaJ domain"/>
    <property type="match status" value="1"/>
</dbReference>
<dbReference type="InterPro" id="IPR001623">
    <property type="entry name" value="DnaJ_domain"/>
</dbReference>
<sequence>MKKTLYDFLGVRRDASPTEIEKAYDRMQTMYAGANGVELDTRDGCSIHLIEEAFATLSNPAKREVYDASLQRAAQRALEARGASTMEPEAASGSRAKVMAALVVATLAFVGWNWKSSHDAQVEKERQTELRRIEAERLAVEAEAARLRAENEKEVLRQAADEQWASRNLQAYAARYGAVRAQADYSELRRQENERRQAEREQQRQEAMERQAREREMNQRQRRDAEDRRYLDQFKPGMSFGK</sequence>
<evidence type="ECO:0000256" key="1">
    <source>
        <dbReference type="SAM" id="MobiDB-lite"/>
    </source>
</evidence>
<feature type="region of interest" description="Disordered" evidence="1">
    <location>
        <begin position="187"/>
        <end position="242"/>
    </location>
</feature>
<accession>A0A497XAS7</accession>
<dbReference type="RefSeq" id="WP_121242366.1">
    <property type="nucleotide sequence ID" value="NZ_RCCI01000006.1"/>
</dbReference>
<dbReference type="AlphaFoldDB" id="A0A497XAS7"/>
<dbReference type="InterPro" id="IPR036869">
    <property type="entry name" value="J_dom_sf"/>
</dbReference>
<organism evidence="3 4">
    <name type="scientific">Sulfurisoma sediminicola</name>
    <dbReference type="NCBI Taxonomy" id="1381557"/>
    <lineage>
        <taxon>Bacteria</taxon>
        <taxon>Pseudomonadati</taxon>
        <taxon>Pseudomonadota</taxon>
        <taxon>Betaproteobacteria</taxon>
        <taxon>Nitrosomonadales</taxon>
        <taxon>Sterolibacteriaceae</taxon>
        <taxon>Sulfurisoma</taxon>
    </lineage>
</organism>
<reference evidence="3 4" key="1">
    <citation type="submission" date="2018-10" db="EMBL/GenBank/DDBJ databases">
        <title>Genomic Encyclopedia of Type Strains, Phase IV (KMG-IV): sequencing the most valuable type-strain genomes for metagenomic binning, comparative biology and taxonomic classification.</title>
        <authorList>
            <person name="Goeker M."/>
        </authorList>
    </citation>
    <scope>NUCLEOTIDE SEQUENCE [LARGE SCALE GENOMIC DNA]</scope>
    <source>
        <strain evidence="3 4">DSM 26916</strain>
    </source>
</reference>
<keyword evidence="4" id="KW-1185">Reference proteome</keyword>
<evidence type="ECO:0000313" key="4">
    <source>
        <dbReference type="Proteomes" id="UP000268908"/>
    </source>
</evidence>
<dbReference type="EMBL" id="RCCI01000006">
    <property type="protein sequence ID" value="RLJ63548.1"/>
    <property type="molecule type" value="Genomic_DNA"/>
</dbReference>
<feature type="domain" description="J" evidence="2">
    <location>
        <begin position="4"/>
        <end position="70"/>
    </location>
</feature>
<dbReference type="Proteomes" id="UP000268908">
    <property type="component" value="Unassembled WGS sequence"/>
</dbReference>
<comment type="caution">
    <text evidence="3">The sequence shown here is derived from an EMBL/GenBank/DDBJ whole genome shotgun (WGS) entry which is preliminary data.</text>
</comment>
<dbReference type="OrthoDB" id="9779622at2"/>
<feature type="compositionally biased region" description="Basic and acidic residues" evidence="1">
    <location>
        <begin position="187"/>
        <end position="232"/>
    </location>
</feature>